<feature type="region of interest" description="Disordered" evidence="1">
    <location>
        <begin position="1"/>
        <end position="65"/>
    </location>
</feature>
<keyword evidence="3" id="KW-1185">Reference proteome</keyword>
<evidence type="ECO:0000313" key="2">
    <source>
        <dbReference type="EMBL" id="KDN52394.1"/>
    </source>
</evidence>
<name>A0A066WN44_TILAU</name>
<proteinExistence type="predicted"/>
<dbReference type="AlphaFoldDB" id="A0A066WN44"/>
<dbReference type="RefSeq" id="XP_013245254.1">
    <property type="nucleotide sequence ID" value="XM_013389800.1"/>
</dbReference>
<feature type="compositionally biased region" description="Basic and acidic residues" evidence="1">
    <location>
        <begin position="1"/>
        <end position="11"/>
    </location>
</feature>
<accession>A0A066WN44</accession>
<evidence type="ECO:0000313" key="3">
    <source>
        <dbReference type="Proteomes" id="UP000027361"/>
    </source>
</evidence>
<protein>
    <submittedName>
        <fullName evidence="2">Uncharacterized protein</fullName>
    </submittedName>
</protein>
<comment type="caution">
    <text evidence="2">The sequence shown here is derived from an EMBL/GenBank/DDBJ whole genome shotgun (WGS) entry which is preliminary data.</text>
</comment>
<dbReference type="GeneID" id="25265869"/>
<feature type="compositionally biased region" description="Low complexity" evidence="1">
    <location>
        <begin position="18"/>
        <end position="47"/>
    </location>
</feature>
<organism evidence="2 3">
    <name type="scientific">Tilletiaria anomala (strain ATCC 24038 / CBS 436.72 / UBC 951)</name>
    <dbReference type="NCBI Taxonomy" id="1037660"/>
    <lineage>
        <taxon>Eukaryota</taxon>
        <taxon>Fungi</taxon>
        <taxon>Dikarya</taxon>
        <taxon>Basidiomycota</taxon>
        <taxon>Ustilaginomycotina</taxon>
        <taxon>Exobasidiomycetes</taxon>
        <taxon>Georgefischeriales</taxon>
        <taxon>Tilletiariaceae</taxon>
        <taxon>Tilletiaria</taxon>
    </lineage>
</organism>
<reference evidence="2 3" key="1">
    <citation type="submission" date="2014-05" db="EMBL/GenBank/DDBJ databases">
        <title>Draft genome sequence of a rare smut relative, Tilletiaria anomala UBC 951.</title>
        <authorList>
            <consortium name="DOE Joint Genome Institute"/>
            <person name="Toome M."/>
            <person name="Kuo A."/>
            <person name="Henrissat B."/>
            <person name="Lipzen A."/>
            <person name="Tritt A."/>
            <person name="Yoshinaga Y."/>
            <person name="Zane M."/>
            <person name="Barry K."/>
            <person name="Grigoriev I.V."/>
            <person name="Spatafora J.W."/>
            <person name="Aimea M.C."/>
        </authorList>
    </citation>
    <scope>NUCLEOTIDE SEQUENCE [LARGE SCALE GENOMIC DNA]</scope>
    <source>
        <strain evidence="2 3">UBC 951</strain>
    </source>
</reference>
<dbReference type="HOGENOM" id="CLU_2122772_0_0_1"/>
<dbReference type="Proteomes" id="UP000027361">
    <property type="component" value="Unassembled WGS sequence"/>
</dbReference>
<sequence length="114" mass="12356">MSAERQGRKEGLLIADHASASTRSSNLSSSWRAGSAGGYASAAHSLARNPGTSSMPTPWQLPLEHDLDTIERQSKDRRHFELPKSLVNSKCLKYHGSGKATCSTCKDEPADESR</sequence>
<dbReference type="InParanoid" id="A0A066WN44"/>
<dbReference type="EMBL" id="JMSN01000010">
    <property type="protein sequence ID" value="KDN52394.1"/>
    <property type="molecule type" value="Genomic_DNA"/>
</dbReference>
<gene>
    <name evidence="2" type="ORF">K437DRAFT_266588</name>
</gene>
<evidence type="ECO:0000256" key="1">
    <source>
        <dbReference type="SAM" id="MobiDB-lite"/>
    </source>
</evidence>